<comment type="caution">
    <text evidence="2">The sequence shown here is derived from an EMBL/GenBank/DDBJ whole genome shotgun (WGS) entry which is preliminary data.</text>
</comment>
<evidence type="ECO:0000256" key="1">
    <source>
        <dbReference type="SAM" id="MobiDB-lite"/>
    </source>
</evidence>
<dbReference type="AlphaFoldDB" id="A0A841IZD5"/>
<sequence>MSGLDRALEALIAGQWILTLEDDGNGNEKIVARRPVGWTGPGDPYERLVADDHAAMHRLLTRRHESEDTTPTLRGIGRQFPTLGGVMGE</sequence>
<dbReference type="Proteomes" id="UP000536604">
    <property type="component" value="Unassembled WGS sequence"/>
</dbReference>
<name>A0A841IZD5_9ACTN</name>
<gene>
    <name evidence="2" type="ORF">FHS13_003794</name>
</gene>
<evidence type="ECO:0000313" key="2">
    <source>
        <dbReference type="EMBL" id="MBB6121815.1"/>
    </source>
</evidence>
<dbReference type="EMBL" id="JACHJO010000012">
    <property type="protein sequence ID" value="MBB6121815.1"/>
    <property type="molecule type" value="Genomic_DNA"/>
</dbReference>
<feature type="region of interest" description="Disordered" evidence="1">
    <location>
        <begin position="64"/>
        <end position="89"/>
    </location>
</feature>
<protein>
    <submittedName>
        <fullName evidence="2">Uncharacterized protein</fullName>
    </submittedName>
</protein>
<evidence type="ECO:0000313" key="3">
    <source>
        <dbReference type="Proteomes" id="UP000536604"/>
    </source>
</evidence>
<keyword evidence="3" id="KW-1185">Reference proteome</keyword>
<dbReference type="RefSeq" id="WP_184293264.1">
    <property type="nucleotide sequence ID" value="NZ_JACHJO010000012.1"/>
</dbReference>
<accession>A0A841IZD5</accession>
<reference evidence="2 3" key="1">
    <citation type="submission" date="2020-08" db="EMBL/GenBank/DDBJ databases">
        <title>Genomic Encyclopedia of Type Strains, Phase III (KMG-III): the genomes of soil and plant-associated and newly described type strains.</title>
        <authorList>
            <person name="Whitman W."/>
        </authorList>
    </citation>
    <scope>NUCLEOTIDE SEQUENCE [LARGE SCALE GENOMIC DNA]</scope>
    <source>
        <strain evidence="2 3">CECT 8712</strain>
    </source>
</reference>
<organism evidence="2 3">
    <name type="scientific">Nocardiopsis algeriensis</name>
    <dbReference type="NCBI Taxonomy" id="1478215"/>
    <lineage>
        <taxon>Bacteria</taxon>
        <taxon>Bacillati</taxon>
        <taxon>Actinomycetota</taxon>
        <taxon>Actinomycetes</taxon>
        <taxon>Streptosporangiales</taxon>
        <taxon>Nocardiopsidaceae</taxon>
        <taxon>Nocardiopsis</taxon>
    </lineage>
</organism>
<proteinExistence type="predicted"/>